<dbReference type="GO" id="GO:0008616">
    <property type="term" value="P:tRNA queuosine(34) biosynthetic process"/>
    <property type="evidence" value="ECO:0007669"/>
    <property type="project" value="UniProtKB-KW"/>
</dbReference>
<dbReference type="UniPathway" id="UPA00391"/>
<comment type="caution">
    <text evidence="8">The sequence shown here is derived from an EMBL/GenBank/DDBJ whole genome shotgun (WGS) entry which is preliminary data.</text>
</comment>
<dbReference type="AlphaFoldDB" id="A0A523UPN2"/>
<keyword evidence="5 7" id="KW-0862">Zinc</keyword>
<dbReference type="NCBIfam" id="TIGR03367">
    <property type="entry name" value="queuosine_QueD"/>
    <property type="match status" value="1"/>
</dbReference>
<feature type="binding site" evidence="7">
    <location>
        <position position="15"/>
    </location>
    <ligand>
        <name>Zn(2+)</name>
        <dbReference type="ChEBI" id="CHEBI:29105"/>
    </ligand>
</feature>
<evidence type="ECO:0000256" key="7">
    <source>
        <dbReference type="PIRSR" id="PIRSR006113-2"/>
    </source>
</evidence>
<protein>
    <recommendedName>
        <fullName evidence="3 5">6-carboxy-5,6,7,8-tetrahydropterin synthase</fullName>
        <ecNumber evidence="5">4.-.-.-</ecNumber>
    </recommendedName>
</protein>
<feature type="active site" description="Proton acceptor" evidence="6">
    <location>
        <position position="24"/>
    </location>
</feature>
<dbReference type="EC" id="4.-.-.-" evidence="5"/>
<dbReference type="Gene3D" id="3.30.479.10">
    <property type="entry name" value="6-pyruvoyl tetrahydropterin synthase/QueD"/>
    <property type="match status" value="1"/>
</dbReference>
<comment type="pathway">
    <text evidence="1 5">Purine metabolism; 7-cyano-7-deazaguanine biosynthesis.</text>
</comment>
<dbReference type="Proteomes" id="UP000315525">
    <property type="component" value="Unassembled WGS sequence"/>
</dbReference>
<dbReference type="PANTHER" id="PTHR12589:SF8">
    <property type="entry name" value="6-CARBOXY-5,6,7,8-TETRAHYDROPTERIN SYNTHASE"/>
    <property type="match status" value="1"/>
</dbReference>
<comment type="cofactor">
    <cofactor evidence="5 7">
        <name>Zn(2+)</name>
        <dbReference type="ChEBI" id="CHEBI:29105"/>
    </cofactor>
    <text evidence="5 7">Binds 1 zinc ion per subunit.</text>
</comment>
<keyword evidence="5 7" id="KW-0479">Metal-binding</keyword>
<dbReference type="GO" id="GO:0046872">
    <property type="term" value="F:metal ion binding"/>
    <property type="evidence" value="ECO:0007669"/>
    <property type="project" value="UniProtKB-KW"/>
</dbReference>
<proteinExistence type="inferred from homology"/>
<evidence type="ECO:0000313" key="8">
    <source>
        <dbReference type="EMBL" id="TET44405.1"/>
    </source>
</evidence>
<dbReference type="PANTHER" id="PTHR12589">
    <property type="entry name" value="PYRUVOYL TETRAHYDROBIOPTERIN SYNTHASE"/>
    <property type="match status" value="1"/>
</dbReference>
<reference evidence="8 9" key="1">
    <citation type="submission" date="2019-03" db="EMBL/GenBank/DDBJ databases">
        <title>Metabolic potential of uncultured bacteria and archaea associated with petroleum seepage in deep-sea sediments.</title>
        <authorList>
            <person name="Dong X."/>
            <person name="Hubert C."/>
        </authorList>
    </citation>
    <scope>NUCLEOTIDE SEQUENCE [LARGE SCALE GENOMIC DNA]</scope>
    <source>
        <strain evidence="8">E44_bin18</strain>
    </source>
</reference>
<name>A0A523UPN2_UNCT6</name>
<evidence type="ECO:0000256" key="5">
    <source>
        <dbReference type="PIRNR" id="PIRNR006113"/>
    </source>
</evidence>
<evidence type="ECO:0000256" key="2">
    <source>
        <dbReference type="ARBA" id="ARBA00008900"/>
    </source>
</evidence>
<dbReference type="Pfam" id="PF01242">
    <property type="entry name" value="PTPS"/>
    <property type="match status" value="1"/>
</dbReference>
<evidence type="ECO:0000256" key="6">
    <source>
        <dbReference type="PIRSR" id="PIRSR006113-1"/>
    </source>
</evidence>
<organism evidence="8 9">
    <name type="scientific">candidate division TA06 bacterium</name>
    <dbReference type="NCBI Taxonomy" id="2250710"/>
    <lineage>
        <taxon>Bacteria</taxon>
        <taxon>Bacteria division TA06</taxon>
    </lineage>
</organism>
<comment type="similarity">
    <text evidence="2 5">Belongs to the PTPS family. QueD subfamily.</text>
</comment>
<accession>A0A523UPN2</accession>
<feature type="active site" description="Charge relay system" evidence="6">
    <location>
        <position position="68"/>
    </location>
</feature>
<feature type="binding site" evidence="7">
    <location>
        <position position="30"/>
    </location>
    <ligand>
        <name>Zn(2+)</name>
        <dbReference type="ChEBI" id="CHEBI:29105"/>
    </ligand>
</feature>
<gene>
    <name evidence="8" type="primary">queD</name>
    <name evidence="8" type="ORF">E3J62_10440</name>
</gene>
<comment type="catalytic activity">
    <reaction evidence="4 5">
        <text>7,8-dihydroneopterin 3'-triphosphate + H2O = 6-carboxy-5,6,7,8-tetrahydropterin + triphosphate + acetaldehyde + 2 H(+)</text>
        <dbReference type="Rhea" id="RHEA:27966"/>
        <dbReference type="ChEBI" id="CHEBI:15343"/>
        <dbReference type="ChEBI" id="CHEBI:15377"/>
        <dbReference type="ChEBI" id="CHEBI:15378"/>
        <dbReference type="ChEBI" id="CHEBI:18036"/>
        <dbReference type="ChEBI" id="CHEBI:58462"/>
        <dbReference type="ChEBI" id="CHEBI:61032"/>
        <dbReference type="EC" id="4.1.2.50"/>
    </reaction>
</comment>
<evidence type="ECO:0000313" key="9">
    <source>
        <dbReference type="Proteomes" id="UP000315525"/>
    </source>
</evidence>
<evidence type="ECO:0000256" key="1">
    <source>
        <dbReference type="ARBA" id="ARBA00005061"/>
    </source>
</evidence>
<keyword evidence="5" id="KW-0671">Queuosine biosynthesis</keyword>
<dbReference type="GO" id="GO:0070497">
    <property type="term" value="F:6-carboxytetrahydropterin synthase activity"/>
    <property type="evidence" value="ECO:0007669"/>
    <property type="project" value="UniProtKB-EC"/>
</dbReference>
<dbReference type="PIRSF" id="PIRSF006113">
    <property type="entry name" value="PTP_synth"/>
    <property type="match status" value="1"/>
</dbReference>
<evidence type="ECO:0000256" key="4">
    <source>
        <dbReference type="ARBA" id="ARBA00048807"/>
    </source>
</evidence>
<dbReference type="InterPro" id="IPR038418">
    <property type="entry name" value="6-PTP_synth/QueD_sf"/>
</dbReference>
<dbReference type="EMBL" id="SOJN01000126">
    <property type="protein sequence ID" value="TET44405.1"/>
    <property type="molecule type" value="Genomic_DNA"/>
</dbReference>
<dbReference type="SUPFAM" id="SSF55620">
    <property type="entry name" value="Tetrahydrobiopterin biosynthesis enzymes-like"/>
    <property type="match status" value="1"/>
</dbReference>
<dbReference type="InterPro" id="IPR007115">
    <property type="entry name" value="6-PTP_synth/QueD"/>
</dbReference>
<keyword evidence="5" id="KW-0456">Lyase</keyword>
<evidence type="ECO:0000256" key="3">
    <source>
        <dbReference type="ARBA" id="ARBA00018141"/>
    </source>
</evidence>
<feature type="active site" description="Charge relay system" evidence="6">
    <location>
        <position position="112"/>
    </location>
</feature>
<feature type="binding site" evidence="7">
    <location>
        <position position="28"/>
    </location>
    <ligand>
        <name>Zn(2+)</name>
        <dbReference type="ChEBI" id="CHEBI:29105"/>
    </ligand>
</feature>
<sequence>MSFDISVSASFSAAHAIKGMVGSCEKLHGHNWKVEIHVVTDDLDNRGVAIDYRELRSLLQQIVNRLDHSVLNEVPELEGISPTCENMAKYIFTALVRELPSEQKLGMVRVWESDYSSAAYMP</sequence>